<keyword evidence="1" id="KW-0472">Membrane</keyword>
<dbReference type="Proteomes" id="UP000050502">
    <property type="component" value="Unassembled WGS sequence"/>
</dbReference>
<evidence type="ECO:0008006" key="6">
    <source>
        <dbReference type="Google" id="ProtNLM"/>
    </source>
</evidence>
<dbReference type="Pfam" id="PF07187">
    <property type="entry name" value="DUF1405"/>
    <property type="match status" value="1"/>
</dbReference>
<organism evidence="2 4">
    <name type="scientific">Ardenticatena maritima</name>
    <dbReference type="NCBI Taxonomy" id="872965"/>
    <lineage>
        <taxon>Bacteria</taxon>
        <taxon>Bacillati</taxon>
        <taxon>Chloroflexota</taxon>
        <taxon>Ardenticatenia</taxon>
        <taxon>Ardenticatenales</taxon>
        <taxon>Ardenticatenaceae</taxon>
        <taxon>Ardenticatena</taxon>
    </lineage>
</organism>
<evidence type="ECO:0000313" key="3">
    <source>
        <dbReference type="EMBL" id="KPL86346.1"/>
    </source>
</evidence>
<feature type="transmembrane region" description="Helical" evidence="1">
    <location>
        <begin position="20"/>
        <end position="38"/>
    </location>
</feature>
<dbReference type="EMBL" id="BBZA01000298">
    <property type="protein sequence ID" value="GAP64667.1"/>
    <property type="molecule type" value="Genomic_DNA"/>
</dbReference>
<evidence type="ECO:0000313" key="5">
    <source>
        <dbReference type="Proteomes" id="UP000050502"/>
    </source>
</evidence>
<feature type="transmembrane region" description="Helical" evidence="1">
    <location>
        <begin position="50"/>
        <end position="70"/>
    </location>
</feature>
<reference evidence="2 4" key="1">
    <citation type="journal article" date="2015" name="Genome Announc.">
        <title>Draft Genome Sequence of a Heterotrophic Facultative Anaerobic Thermophilic Bacterium, Ardenticatena maritima Strain 110ST.</title>
        <authorList>
            <person name="Kawaichi S."/>
            <person name="Yoshida T."/>
            <person name="Sako Y."/>
            <person name="Nakamura R."/>
        </authorList>
    </citation>
    <scope>NUCLEOTIDE SEQUENCE [LARGE SCALE GENOMIC DNA]</scope>
    <source>
        <strain evidence="2 4">110S</strain>
    </source>
</reference>
<feature type="transmembrane region" description="Helical" evidence="1">
    <location>
        <begin position="116"/>
        <end position="136"/>
    </location>
</feature>
<dbReference type="FunCoup" id="A0A0M9UE44">
    <property type="interactions" value="1"/>
</dbReference>
<comment type="caution">
    <text evidence="2">The sequence shown here is derived from an EMBL/GenBank/DDBJ whole genome shotgun (WGS) entry which is preliminary data.</text>
</comment>
<dbReference type="RefSeq" id="WP_054494412.1">
    <property type="nucleotide sequence ID" value="NZ_BBZA01000298.1"/>
</dbReference>
<protein>
    <recommendedName>
        <fullName evidence="6">DUF1405 domain-containing protein</fullName>
    </recommendedName>
</protein>
<dbReference type="AlphaFoldDB" id="A0A0M9UE44"/>
<dbReference type="PANTHER" id="PTHR40042">
    <property type="entry name" value="HYPOTHETICAL MEMBRANE SPANNING PROTEIN"/>
    <property type="match status" value="1"/>
</dbReference>
<dbReference type="STRING" id="872965.SE16_13565"/>
<gene>
    <name evidence="2" type="ORF">ARMA_3090</name>
    <name evidence="3" type="ORF">SE16_13565</name>
</gene>
<keyword evidence="1" id="KW-0812">Transmembrane</keyword>
<feature type="transmembrane region" description="Helical" evidence="1">
    <location>
        <begin position="82"/>
        <end position="104"/>
    </location>
</feature>
<name>A0A0M9UE44_9CHLR</name>
<keyword evidence="4" id="KW-1185">Reference proteome</keyword>
<evidence type="ECO:0000313" key="2">
    <source>
        <dbReference type="EMBL" id="GAP64667.1"/>
    </source>
</evidence>
<dbReference type="InterPro" id="IPR009845">
    <property type="entry name" value="DUF1405"/>
</dbReference>
<dbReference type="Proteomes" id="UP000037784">
    <property type="component" value="Unassembled WGS sequence"/>
</dbReference>
<keyword evidence="1" id="KW-1133">Transmembrane helix</keyword>
<proteinExistence type="predicted"/>
<reference evidence="3 5" key="2">
    <citation type="submission" date="2015-07" db="EMBL/GenBank/DDBJ databases">
        <title>Whole genome sequence of Ardenticatena maritima DSM 23922.</title>
        <authorList>
            <person name="Hemp J."/>
            <person name="Ward L.M."/>
            <person name="Pace L.A."/>
            <person name="Fischer W.W."/>
        </authorList>
    </citation>
    <scope>NUCLEOTIDE SEQUENCE [LARGE SCALE GENOMIC DNA]</scope>
    <source>
        <strain evidence="3 5">110S</strain>
    </source>
</reference>
<accession>A0A0M9UE44</accession>
<sequence length="202" mass="23316">MLPTLLGSVRRLLSDKRIETALIVINVLGFLIGAIYWYGPQMRIVPPYLWPWLVDSPLSVLGFAIALPWIRRRPHDWGAQMAATWAVFSNVKYGLWTVLFWILWWRGPGWFTLESITMTFTHSAMVLMGLSLLLFYRPKPLHVFLAAGWFGLNDYLDYWRGIAPTVPAGVDLRILQWEQVLMTTLLTVGMLWLARSAKPNER</sequence>
<reference evidence="4" key="3">
    <citation type="submission" date="2015-08" db="EMBL/GenBank/DDBJ databases">
        <title>Draft Genome Sequence of a Heterotrophic Facultative Anaerobic Bacterium Ardenticatena maritima Strain 110S.</title>
        <authorList>
            <person name="Kawaichi S."/>
            <person name="Yoshida T."/>
            <person name="Sako Y."/>
            <person name="Nakamura R."/>
        </authorList>
    </citation>
    <scope>NUCLEOTIDE SEQUENCE [LARGE SCALE GENOMIC DNA]</scope>
    <source>
        <strain evidence="4">110S</strain>
    </source>
</reference>
<evidence type="ECO:0000256" key="1">
    <source>
        <dbReference type="SAM" id="Phobius"/>
    </source>
</evidence>
<dbReference type="OrthoDB" id="152213at2"/>
<dbReference type="PANTHER" id="PTHR40042:SF1">
    <property type="entry name" value="DUF1405 DOMAIN-CONTAINING PROTEIN"/>
    <property type="match status" value="1"/>
</dbReference>
<evidence type="ECO:0000313" key="4">
    <source>
        <dbReference type="Proteomes" id="UP000037784"/>
    </source>
</evidence>
<dbReference type="EMBL" id="LGKN01000009">
    <property type="protein sequence ID" value="KPL86346.1"/>
    <property type="molecule type" value="Genomic_DNA"/>
</dbReference>
<dbReference type="InParanoid" id="A0A0M9UE44"/>